<proteinExistence type="predicted"/>
<comment type="caution">
    <text evidence="2">The sequence shown here is derived from an EMBL/GenBank/DDBJ whole genome shotgun (WGS) entry which is preliminary data.</text>
</comment>
<evidence type="ECO:0000313" key="2">
    <source>
        <dbReference type="EMBL" id="OHA15789.1"/>
    </source>
</evidence>
<sequence length="72" mass="8659">MSRTKLLGYEKMADFYHDEWMLFRHAIFENLFPYLDYIIVFLCLFFIPLEIRYAKGVSAKISGFLFLTGFIF</sequence>
<evidence type="ECO:0000313" key="3">
    <source>
        <dbReference type="Proteomes" id="UP000178116"/>
    </source>
</evidence>
<keyword evidence="1" id="KW-0812">Transmembrane</keyword>
<protein>
    <submittedName>
        <fullName evidence="2">Uncharacterized protein</fullName>
    </submittedName>
</protein>
<keyword evidence="1" id="KW-0472">Membrane</keyword>
<accession>A0A1G2LY51</accession>
<evidence type="ECO:0000256" key="1">
    <source>
        <dbReference type="SAM" id="Phobius"/>
    </source>
</evidence>
<reference evidence="2 3" key="1">
    <citation type="journal article" date="2016" name="Nat. Commun.">
        <title>Thousands of microbial genomes shed light on interconnected biogeochemical processes in an aquifer system.</title>
        <authorList>
            <person name="Anantharaman K."/>
            <person name="Brown C.T."/>
            <person name="Hug L.A."/>
            <person name="Sharon I."/>
            <person name="Castelle C.J."/>
            <person name="Probst A.J."/>
            <person name="Thomas B.C."/>
            <person name="Singh A."/>
            <person name="Wilkins M.J."/>
            <person name="Karaoz U."/>
            <person name="Brodie E.L."/>
            <person name="Williams K.H."/>
            <person name="Hubbard S.S."/>
            <person name="Banfield J.F."/>
        </authorList>
    </citation>
    <scope>NUCLEOTIDE SEQUENCE [LARGE SCALE GENOMIC DNA]</scope>
</reference>
<name>A0A1G2LY51_9BACT</name>
<dbReference type="AlphaFoldDB" id="A0A1G2LY51"/>
<gene>
    <name evidence="2" type="ORF">A3A10_00115</name>
</gene>
<keyword evidence="1" id="KW-1133">Transmembrane helix</keyword>
<feature type="transmembrane region" description="Helical" evidence="1">
    <location>
        <begin position="31"/>
        <end position="51"/>
    </location>
</feature>
<dbReference type="EMBL" id="MHRA01000011">
    <property type="protein sequence ID" value="OHA15789.1"/>
    <property type="molecule type" value="Genomic_DNA"/>
</dbReference>
<dbReference type="Proteomes" id="UP000178116">
    <property type="component" value="Unassembled WGS sequence"/>
</dbReference>
<organism evidence="2 3">
    <name type="scientific">Candidatus Tagabacteria bacterium RIFCSPLOWO2_01_FULL_42_9</name>
    <dbReference type="NCBI Taxonomy" id="1802296"/>
    <lineage>
        <taxon>Bacteria</taxon>
        <taxon>Candidatus Tagaibacteriota</taxon>
    </lineage>
</organism>